<evidence type="ECO:0000313" key="5">
    <source>
        <dbReference type="EMBL" id="MBB5888389.1"/>
    </source>
</evidence>
<evidence type="ECO:0000256" key="4">
    <source>
        <dbReference type="SAM" id="SignalP"/>
    </source>
</evidence>
<name>A0A841CAG8_9LACT</name>
<dbReference type="RefSeq" id="WP_183540387.1">
    <property type="nucleotide sequence ID" value="NZ_DASWOY010000037.1"/>
</dbReference>
<dbReference type="InterPro" id="IPR006059">
    <property type="entry name" value="SBP"/>
</dbReference>
<proteinExistence type="inferred from homology"/>
<dbReference type="PANTHER" id="PTHR30061">
    <property type="entry name" value="MALTOSE-BINDING PERIPLASMIC PROTEIN"/>
    <property type="match status" value="1"/>
</dbReference>
<dbReference type="Pfam" id="PF13416">
    <property type="entry name" value="SBP_bac_8"/>
    <property type="match status" value="1"/>
</dbReference>
<keyword evidence="6" id="KW-1185">Reference proteome</keyword>
<dbReference type="PROSITE" id="PS51257">
    <property type="entry name" value="PROKAR_LIPOPROTEIN"/>
    <property type="match status" value="1"/>
</dbReference>
<evidence type="ECO:0000256" key="1">
    <source>
        <dbReference type="ARBA" id="ARBA00008520"/>
    </source>
</evidence>
<feature type="signal peptide" evidence="4">
    <location>
        <begin position="1"/>
        <end position="21"/>
    </location>
</feature>
<evidence type="ECO:0000256" key="3">
    <source>
        <dbReference type="ARBA" id="ARBA00022729"/>
    </source>
</evidence>
<comment type="caution">
    <text evidence="5">The sequence shown here is derived from an EMBL/GenBank/DDBJ whole genome shotgun (WGS) entry which is preliminary data.</text>
</comment>
<dbReference type="Proteomes" id="UP000562464">
    <property type="component" value="Unassembled WGS sequence"/>
</dbReference>
<dbReference type="GO" id="GO:0055052">
    <property type="term" value="C:ATP-binding cassette (ABC) transporter complex, substrate-binding subunit-containing"/>
    <property type="evidence" value="ECO:0007669"/>
    <property type="project" value="TreeGrafter"/>
</dbReference>
<evidence type="ECO:0000313" key="6">
    <source>
        <dbReference type="Proteomes" id="UP000562464"/>
    </source>
</evidence>
<keyword evidence="2" id="KW-0813">Transport</keyword>
<keyword evidence="3 4" id="KW-0732">Signal</keyword>
<protein>
    <submittedName>
        <fullName evidence="5">Arabinogalactan oligomer/maltooligosaccharide transport system substrate-binding protein</fullName>
    </submittedName>
</protein>
<feature type="chain" id="PRO_5039497809" evidence="4">
    <location>
        <begin position="22"/>
        <end position="412"/>
    </location>
</feature>
<dbReference type="GO" id="GO:0015768">
    <property type="term" value="P:maltose transport"/>
    <property type="evidence" value="ECO:0007669"/>
    <property type="project" value="TreeGrafter"/>
</dbReference>
<accession>A0A841CAG8</accession>
<dbReference type="PANTHER" id="PTHR30061:SF50">
    <property type="entry name" value="MALTOSE_MALTODEXTRIN-BINDING PERIPLASMIC PROTEIN"/>
    <property type="match status" value="1"/>
</dbReference>
<dbReference type="GO" id="GO:1901982">
    <property type="term" value="F:maltose binding"/>
    <property type="evidence" value="ECO:0007669"/>
    <property type="project" value="TreeGrafter"/>
</dbReference>
<gene>
    <name evidence="5" type="ORF">HNQ37_001288</name>
</gene>
<dbReference type="EMBL" id="JACHHV010000023">
    <property type="protein sequence ID" value="MBB5888389.1"/>
    <property type="molecule type" value="Genomic_DNA"/>
</dbReference>
<evidence type="ECO:0000256" key="2">
    <source>
        <dbReference type="ARBA" id="ARBA00022448"/>
    </source>
</evidence>
<dbReference type="SUPFAM" id="SSF53850">
    <property type="entry name" value="Periplasmic binding protein-like II"/>
    <property type="match status" value="1"/>
</dbReference>
<organism evidence="5 6">
    <name type="scientific">Lactovum miscens</name>
    <dbReference type="NCBI Taxonomy" id="190387"/>
    <lineage>
        <taxon>Bacteria</taxon>
        <taxon>Bacillati</taxon>
        <taxon>Bacillota</taxon>
        <taxon>Bacilli</taxon>
        <taxon>Lactobacillales</taxon>
        <taxon>Streptococcaceae</taxon>
        <taxon>Lactovum</taxon>
    </lineage>
</organism>
<dbReference type="AlphaFoldDB" id="A0A841CAG8"/>
<dbReference type="GO" id="GO:0042956">
    <property type="term" value="P:maltodextrin transmembrane transport"/>
    <property type="evidence" value="ECO:0007669"/>
    <property type="project" value="TreeGrafter"/>
</dbReference>
<reference evidence="5 6" key="1">
    <citation type="submission" date="2020-08" db="EMBL/GenBank/DDBJ databases">
        <title>Genomic Encyclopedia of Type Strains, Phase IV (KMG-IV): sequencing the most valuable type-strain genomes for metagenomic binning, comparative biology and taxonomic classification.</title>
        <authorList>
            <person name="Goeker M."/>
        </authorList>
    </citation>
    <scope>NUCLEOTIDE SEQUENCE [LARGE SCALE GENOMIC DNA]</scope>
    <source>
        <strain evidence="5 6">DSM 14925</strain>
    </source>
</reference>
<sequence>MKSWKKIALSGASVLAVATLAACSSNNGSKATTTSSSTNSKDVKGTLTLWVDPANAASYKTLVSGFEKEYSNVKVTVQQSPTGSANAKQDISKDPSKAADVFKVPNDQLGAMAEAGYINPLSPDATQWVKDNDINIAGQAVTWKGKMYAYPQDQQSNLIFYNKSKFTTAPAAWTDFTADKVIGTDFTNSYNWYPAFLSNGTVLFGKDSETLDGTDANTAPGVQVMSWFAKQASNPGVKQSGSALLADLQSGKTSAVLDGPWDSQNIKKFLANDFGVTTLPKIDFGNGTKQMQAFSGVGTLAVNSASKYQVAASELAKYLSNAESQMALYKANAAIPVSTKDQSDSTIKSDPVAQAVIKQVKNDTLMPKMPEMATFWTLAAPMIQNAEAGKIPADQYQAQLDKFVAAISKATN</sequence>
<comment type="similarity">
    <text evidence="1">Belongs to the bacterial solute-binding protein 1 family.</text>
</comment>
<dbReference type="Gene3D" id="3.40.190.10">
    <property type="entry name" value="Periplasmic binding protein-like II"/>
    <property type="match status" value="2"/>
</dbReference>